<proteinExistence type="predicted"/>
<evidence type="ECO:0000313" key="2">
    <source>
        <dbReference type="Proteomes" id="UP001454036"/>
    </source>
</evidence>
<keyword evidence="2" id="KW-1185">Reference proteome</keyword>
<sequence length="119" mass="13202">MGKGASLGYSKGAITLKQKYRDGFSIDGFSHSLNETLKDDIDHPPLNEVYSKELIIRDTYERENSEFNAERGSGLDGSLSPLDQVEAAEQSTYYEYHSMKLSGFGQLPDSSITSRVSNL</sequence>
<dbReference type="Proteomes" id="UP001454036">
    <property type="component" value="Unassembled WGS sequence"/>
</dbReference>
<reference evidence="1 2" key="1">
    <citation type="submission" date="2024-01" db="EMBL/GenBank/DDBJ databases">
        <title>The complete chloroplast genome sequence of Lithospermum erythrorhizon: insights into the phylogenetic relationship among Boraginaceae species and the maternal lineages of purple gromwells.</title>
        <authorList>
            <person name="Okada T."/>
            <person name="Watanabe K."/>
        </authorList>
    </citation>
    <scope>NUCLEOTIDE SEQUENCE [LARGE SCALE GENOMIC DNA]</scope>
</reference>
<gene>
    <name evidence="1" type="ORF">LIER_09481</name>
</gene>
<comment type="caution">
    <text evidence="1">The sequence shown here is derived from an EMBL/GenBank/DDBJ whole genome shotgun (WGS) entry which is preliminary data.</text>
</comment>
<organism evidence="1 2">
    <name type="scientific">Lithospermum erythrorhizon</name>
    <name type="common">Purple gromwell</name>
    <name type="synonym">Lithospermum officinale var. erythrorhizon</name>
    <dbReference type="NCBI Taxonomy" id="34254"/>
    <lineage>
        <taxon>Eukaryota</taxon>
        <taxon>Viridiplantae</taxon>
        <taxon>Streptophyta</taxon>
        <taxon>Embryophyta</taxon>
        <taxon>Tracheophyta</taxon>
        <taxon>Spermatophyta</taxon>
        <taxon>Magnoliopsida</taxon>
        <taxon>eudicotyledons</taxon>
        <taxon>Gunneridae</taxon>
        <taxon>Pentapetalae</taxon>
        <taxon>asterids</taxon>
        <taxon>lamiids</taxon>
        <taxon>Boraginales</taxon>
        <taxon>Boraginaceae</taxon>
        <taxon>Boraginoideae</taxon>
        <taxon>Lithospermeae</taxon>
        <taxon>Lithospermum</taxon>
    </lineage>
</organism>
<dbReference type="AlphaFoldDB" id="A0AAV3PIR1"/>
<name>A0AAV3PIR1_LITER</name>
<evidence type="ECO:0000313" key="1">
    <source>
        <dbReference type="EMBL" id="GAA0150561.1"/>
    </source>
</evidence>
<protein>
    <submittedName>
        <fullName evidence="1">Uncharacterized protein</fullName>
    </submittedName>
</protein>
<dbReference type="EMBL" id="BAABME010001613">
    <property type="protein sequence ID" value="GAA0150561.1"/>
    <property type="molecule type" value="Genomic_DNA"/>
</dbReference>
<accession>A0AAV3PIR1</accession>